<dbReference type="AlphaFoldDB" id="A0A1R4LJB5"/>
<evidence type="ECO:0000313" key="11">
    <source>
        <dbReference type="EMBL" id="SJN56588.1"/>
    </source>
</evidence>
<reference evidence="12" key="1">
    <citation type="submission" date="2017-02" db="EMBL/GenBank/DDBJ databases">
        <authorList>
            <person name="Rodrigo-Torres L."/>
            <person name="Arahal R.D."/>
            <person name="Lucena T."/>
        </authorList>
    </citation>
    <scope>NUCLEOTIDE SEQUENCE [LARGE SCALE GENOMIC DNA]</scope>
    <source>
        <strain evidence="12">CECT 7878</strain>
    </source>
</reference>
<gene>
    <name evidence="11" type="primary">dsbA</name>
    <name evidence="11" type="ORF">VR7878_01853</name>
</gene>
<evidence type="ECO:0000256" key="4">
    <source>
        <dbReference type="ARBA" id="ARBA00022764"/>
    </source>
</evidence>
<dbReference type="STRING" id="1123498.VR7878_01853"/>
<dbReference type="InterPro" id="IPR036249">
    <property type="entry name" value="Thioredoxin-like_sf"/>
</dbReference>
<evidence type="ECO:0000256" key="9">
    <source>
        <dbReference type="SAM" id="SignalP"/>
    </source>
</evidence>
<dbReference type="InterPro" id="IPR013766">
    <property type="entry name" value="Thioredoxin_domain"/>
</dbReference>
<dbReference type="PANTHER" id="PTHR35891">
    <property type="entry name" value="THIOL:DISULFIDE INTERCHANGE PROTEIN DSBA"/>
    <property type="match status" value="1"/>
</dbReference>
<dbReference type="RefSeq" id="WP_077335560.1">
    <property type="nucleotide sequence ID" value="NZ_FULE01000026.1"/>
</dbReference>
<sequence length="199" mass="22883">MKKLLALFTTLIVSLSIHAAQFKEGEYYKVLDRPHSENPKVMEFFSFYCPHCNAFEPIVEKLAAQLPKGTEFQRVHVSFMGGNMAHSMSKAYATMVSLNVEDKMVPVMFDRIHNKRRPPQNDEALKQIFTDEGIDAKSFDNAFNSFAVDSMVRRFDKTFEESGLTGVPALIVNNKYLVQPPRNIKTEEYFELVDYLLKK</sequence>
<protein>
    <recommendedName>
        <fullName evidence="7">Thiol:disulfide interchange protein</fullName>
    </recommendedName>
</protein>
<evidence type="ECO:0000256" key="7">
    <source>
        <dbReference type="PIRNR" id="PIRNR001488"/>
    </source>
</evidence>
<evidence type="ECO:0000256" key="5">
    <source>
        <dbReference type="ARBA" id="ARBA00023157"/>
    </source>
</evidence>
<dbReference type="InterPro" id="IPR050824">
    <property type="entry name" value="Thiol_disulfide_DsbA"/>
</dbReference>
<dbReference type="PROSITE" id="PS51352">
    <property type="entry name" value="THIOREDOXIN_2"/>
    <property type="match status" value="1"/>
</dbReference>
<dbReference type="PROSITE" id="PS00194">
    <property type="entry name" value="THIOREDOXIN_1"/>
    <property type="match status" value="1"/>
</dbReference>
<feature type="domain" description="Thioredoxin" evidence="10">
    <location>
        <begin position="6"/>
        <end position="198"/>
    </location>
</feature>
<proteinExistence type="inferred from homology"/>
<comment type="similarity">
    <text evidence="2">Belongs to the thioredoxin family. DsbA subfamily.</text>
</comment>
<evidence type="ECO:0000259" key="10">
    <source>
        <dbReference type="PROSITE" id="PS51352"/>
    </source>
</evidence>
<comment type="subcellular location">
    <subcellularLocation>
        <location evidence="1 7">Periplasm</location>
    </subcellularLocation>
</comment>
<keyword evidence="6" id="KW-0676">Redox-active center</keyword>
<evidence type="ECO:0000256" key="2">
    <source>
        <dbReference type="ARBA" id="ARBA00005791"/>
    </source>
</evidence>
<evidence type="ECO:0000256" key="6">
    <source>
        <dbReference type="ARBA" id="ARBA00023284"/>
    </source>
</evidence>
<evidence type="ECO:0000256" key="1">
    <source>
        <dbReference type="ARBA" id="ARBA00004418"/>
    </source>
</evidence>
<dbReference type="PANTHER" id="PTHR35891:SF2">
    <property type="entry name" value="THIOL:DISULFIDE INTERCHANGE PROTEIN DSBA"/>
    <property type="match status" value="1"/>
</dbReference>
<name>A0A1R4LJB5_VIBR1</name>
<accession>A0A1R4LJB5</accession>
<evidence type="ECO:0000256" key="8">
    <source>
        <dbReference type="PIRSR" id="PIRSR001488-1"/>
    </source>
</evidence>
<evidence type="ECO:0000256" key="3">
    <source>
        <dbReference type="ARBA" id="ARBA00022729"/>
    </source>
</evidence>
<dbReference type="InterPro" id="IPR017937">
    <property type="entry name" value="Thioredoxin_CS"/>
</dbReference>
<dbReference type="InterPro" id="IPR001853">
    <property type="entry name" value="DSBA-like_thioredoxin_dom"/>
</dbReference>
<organism evidence="11 12">
    <name type="scientific">Vibrio ruber (strain DSM 16370 / JCM 11486 / BCRC 17186 / CECT 7878 / LMG 23124 / VR1)</name>
    <dbReference type="NCBI Taxonomy" id="1123498"/>
    <lineage>
        <taxon>Bacteria</taxon>
        <taxon>Pseudomonadati</taxon>
        <taxon>Pseudomonadota</taxon>
        <taxon>Gammaproteobacteria</taxon>
        <taxon>Vibrionales</taxon>
        <taxon>Vibrionaceae</taxon>
        <taxon>Vibrio</taxon>
    </lineage>
</organism>
<dbReference type="Pfam" id="PF01323">
    <property type="entry name" value="DSBA"/>
    <property type="match status" value="1"/>
</dbReference>
<dbReference type="Proteomes" id="UP000188276">
    <property type="component" value="Unassembled WGS sequence"/>
</dbReference>
<keyword evidence="5 7" id="KW-1015">Disulfide bond</keyword>
<dbReference type="GO" id="GO:0042597">
    <property type="term" value="C:periplasmic space"/>
    <property type="evidence" value="ECO:0007669"/>
    <property type="project" value="UniProtKB-SubCell"/>
</dbReference>
<dbReference type="GO" id="GO:0015036">
    <property type="term" value="F:disulfide oxidoreductase activity"/>
    <property type="evidence" value="ECO:0007669"/>
    <property type="project" value="UniProtKB-ARBA"/>
</dbReference>
<feature type="signal peptide" evidence="9">
    <location>
        <begin position="1"/>
        <end position="19"/>
    </location>
</feature>
<feature type="chain" id="PRO_5012797337" description="Thiol:disulfide interchange protein" evidence="9">
    <location>
        <begin position="20"/>
        <end position="199"/>
    </location>
</feature>
<keyword evidence="3 9" id="KW-0732">Signal</keyword>
<dbReference type="PIRSF" id="PIRSF001488">
    <property type="entry name" value="Tdi_protein"/>
    <property type="match status" value="1"/>
</dbReference>
<dbReference type="CDD" id="cd03019">
    <property type="entry name" value="DsbA_DsbA"/>
    <property type="match status" value="1"/>
</dbReference>
<evidence type="ECO:0000313" key="12">
    <source>
        <dbReference type="Proteomes" id="UP000188276"/>
    </source>
</evidence>
<dbReference type="OrthoDB" id="9784896at2"/>
<dbReference type="EMBL" id="FULE01000026">
    <property type="protein sequence ID" value="SJN56588.1"/>
    <property type="molecule type" value="Genomic_DNA"/>
</dbReference>
<dbReference type="InterPro" id="IPR023205">
    <property type="entry name" value="DsbA/DsbL"/>
</dbReference>
<keyword evidence="4 7" id="KW-0574">Periplasm</keyword>
<dbReference type="Gene3D" id="3.40.30.10">
    <property type="entry name" value="Glutaredoxin"/>
    <property type="match status" value="1"/>
</dbReference>
<keyword evidence="12" id="KW-1185">Reference proteome</keyword>
<feature type="disulfide bond" description="Redox-active" evidence="8">
    <location>
        <begin position="49"/>
        <end position="52"/>
    </location>
</feature>
<dbReference type="SUPFAM" id="SSF52833">
    <property type="entry name" value="Thioredoxin-like"/>
    <property type="match status" value="1"/>
</dbReference>